<accession>A0A1W6AFF1</accession>
<name>A0A1W6AFF1_BACMY</name>
<protein>
    <submittedName>
        <fullName evidence="1">Phage tail protein</fullName>
    </submittedName>
</protein>
<dbReference type="RefSeq" id="WP_085312597.1">
    <property type="nucleotide sequence ID" value="NZ_CP020743.1"/>
</dbReference>
<proteinExistence type="predicted"/>
<dbReference type="EMBL" id="CP020743">
    <property type="protein sequence ID" value="ARJ24391.1"/>
    <property type="molecule type" value="Genomic_DNA"/>
</dbReference>
<evidence type="ECO:0000313" key="1">
    <source>
        <dbReference type="EMBL" id="ARJ24391.1"/>
    </source>
</evidence>
<organism evidence="1 2">
    <name type="scientific">Bacillus mycoides</name>
    <dbReference type="NCBI Taxonomy" id="1405"/>
    <lineage>
        <taxon>Bacteria</taxon>
        <taxon>Bacillati</taxon>
        <taxon>Bacillota</taxon>
        <taxon>Bacilli</taxon>
        <taxon>Bacillales</taxon>
        <taxon>Bacillaceae</taxon>
        <taxon>Bacillus</taxon>
        <taxon>Bacillus cereus group</taxon>
    </lineage>
</organism>
<evidence type="ECO:0000313" key="2">
    <source>
        <dbReference type="Proteomes" id="UP000192932"/>
    </source>
</evidence>
<sequence length="194" mass="21251">MVKVIEEFNSMSIANASIQFKKKGTQEPGAKFGCVGTIEGEPEIKEMKKVCGGVTLKKKSKTTEIKVTVSAHIPVKVVRDYFGFDTAGLKPGVWAYGSESKGNDFVFTADVVDDFDDVVKLIAFPNCSNSSGFKFSIASGEEELAMMELEFSALPDDLKKFYYEAFVDELADATVAQKWHTQFNSTLIKGTTPA</sequence>
<dbReference type="Proteomes" id="UP000192932">
    <property type="component" value="Chromosome"/>
</dbReference>
<reference evidence="1 2" key="1">
    <citation type="submission" date="2017-04" db="EMBL/GenBank/DDBJ databases">
        <title>The Characteristic of a Fine Plant Growth-Promoting Rhizobacteria Bacillus mycoides Gnyt1 and its Whole Genome Sequencing Analysis.</title>
        <authorList>
            <person name="Li J.H."/>
            <person name="Yao T."/>
        </authorList>
    </citation>
    <scope>NUCLEOTIDE SEQUENCE [LARGE SCALE GENOMIC DNA]</scope>
    <source>
        <strain evidence="1 2">Gnyt1</strain>
    </source>
</reference>
<gene>
    <name evidence="1" type="ORF">B7492_25695</name>
</gene>
<dbReference type="AlphaFoldDB" id="A0A1W6AFF1"/>